<organism evidence="1 2">
    <name type="scientific">Vararia minispora EC-137</name>
    <dbReference type="NCBI Taxonomy" id="1314806"/>
    <lineage>
        <taxon>Eukaryota</taxon>
        <taxon>Fungi</taxon>
        <taxon>Dikarya</taxon>
        <taxon>Basidiomycota</taxon>
        <taxon>Agaricomycotina</taxon>
        <taxon>Agaricomycetes</taxon>
        <taxon>Russulales</taxon>
        <taxon>Lachnocladiaceae</taxon>
        <taxon>Vararia</taxon>
    </lineage>
</organism>
<dbReference type="Proteomes" id="UP000814128">
    <property type="component" value="Unassembled WGS sequence"/>
</dbReference>
<proteinExistence type="predicted"/>
<keyword evidence="2" id="KW-1185">Reference proteome</keyword>
<evidence type="ECO:0000313" key="1">
    <source>
        <dbReference type="EMBL" id="KAI0026619.1"/>
    </source>
</evidence>
<accession>A0ACB8Q4C7</accession>
<comment type="caution">
    <text evidence="1">The sequence shown here is derived from an EMBL/GenBank/DDBJ whole genome shotgun (WGS) entry which is preliminary data.</text>
</comment>
<evidence type="ECO:0000313" key="2">
    <source>
        <dbReference type="Proteomes" id="UP000814128"/>
    </source>
</evidence>
<protein>
    <submittedName>
        <fullName evidence="1">Uncharacterized protein</fullName>
    </submittedName>
</protein>
<sequence>LPDGLLPKWQLVVAIAALFNTAQNFATISLTRRARQSDDALCFNSYTFALVTELQGRTFAAWTLTSAVVRLYAAYHIHEKVVYDMTLFTYLIAFGHFGTEILVFRSAKLPGPVISPVIVSTVSLGWMLYQYDTYVRS</sequence>
<gene>
    <name evidence="1" type="ORF">K488DRAFT_65689</name>
</gene>
<dbReference type="EMBL" id="MU274339">
    <property type="protein sequence ID" value="KAI0026619.1"/>
    <property type="molecule type" value="Genomic_DNA"/>
</dbReference>
<feature type="non-terminal residue" evidence="1">
    <location>
        <position position="1"/>
    </location>
</feature>
<name>A0ACB8Q4C7_9AGAM</name>
<reference evidence="1" key="2">
    <citation type="journal article" date="2022" name="New Phytol.">
        <title>Evolutionary transition to the ectomycorrhizal habit in the genomes of a hyperdiverse lineage of mushroom-forming fungi.</title>
        <authorList>
            <person name="Looney B."/>
            <person name="Miyauchi S."/>
            <person name="Morin E."/>
            <person name="Drula E."/>
            <person name="Courty P.E."/>
            <person name="Kohler A."/>
            <person name="Kuo A."/>
            <person name="LaButti K."/>
            <person name="Pangilinan J."/>
            <person name="Lipzen A."/>
            <person name="Riley R."/>
            <person name="Andreopoulos W."/>
            <person name="He G."/>
            <person name="Johnson J."/>
            <person name="Nolan M."/>
            <person name="Tritt A."/>
            <person name="Barry K.W."/>
            <person name="Grigoriev I.V."/>
            <person name="Nagy L.G."/>
            <person name="Hibbett D."/>
            <person name="Henrissat B."/>
            <person name="Matheny P.B."/>
            <person name="Labbe J."/>
            <person name="Martin F.M."/>
        </authorList>
    </citation>
    <scope>NUCLEOTIDE SEQUENCE</scope>
    <source>
        <strain evidence="1">EC-137</strain>
    </source>
</reference>
<reference evidence="1" key="1">
    <citation type="submission" date="2021-02" db="EMBL/GenBank/DDBJ databases">
        <authorList>
            <consortium name="DOE Joint Genome Institute"/>
            <person name="Ahrendt S."/>
            <person name="Looney B.P."/>
            <person name="Miyauchi S."/>
            <person name="Morin E."/>
            <person name="Drula E."/>
            <person name="Courty P.E."/>
            <person name="Chicoki N."/>
            <person name="Fauchery L."/>
            <person name="Kohler A."/>
            <person name="Kuo A."/>
            <person name="Labutti K."/>
            <person name="Pangilinan J."/>
            <person name="Lipzen A."/>
            <person name="Riley R."/>
            <person name="Andreopoulos W."/>
            <person name="He G."/>
            <person name="Johnson J."/>
            <person name="Barry K.W."/>
            <person name="Grigoriev I.V."/>
            <person name="Nagy L."/>
            <person name="Hibbett D."/>
            <person name="Henrissat B."/>
            <person name="Matheny P.B."/>
            <person name="Labbe J."/>
            <person name="Martin F."/>
        </authorList>
    </citation>
    <scope>NUCLEOTIDE SEQUENCE</scope>
    <source>
        <strain evidence="1">EC-137</strain>
    </source>
</reference>